<comment type="caution">
    <text evidence="2">The sequence shown here is derived from an EMBL/GenBank/DDBJ whole genome shotgun (WGS) entry which is preliminary data.</text>
</comment>
<dbReference type="PANTHER" id="PTHR42831:SF1">
    <property type="entry name" value="FE-S PROTEIN MATURATION AUXILIARY FACTOR YITW"/>
    <property type="match status" value="1"/>
</dbReference>
<dbReference type="RefSeq" id="WP_289896393.1">
    <property type="nucleotide sequence ID" value="NZ_JBHRXE010000001.1"/>
</dbReference>
<dbReference type="Pfam" id="PF01883">
    <property type="entry name" value="FeS_assembly_P"/>
    <property type="match status" value="1"/>
</dbReference>
<dbReference type="Proteomes" id="UP001595596">
    <property type="component" value="Unassembled WGS sequence"/>
</dbReference>
<keyword evidence="3" id="KW-1185">Reference proteome</keyword>
<dbReference type="Gene3D" id="3.30.300.130">
    <property type="entry name" value="Fe-S cluster assembly (FSCA)"/>
    <property type="match status" value="1"/>
</dbReference>
<dbReference type="InterPro" id="IPR002744">
    <property type="entry name" value="MIP18-like"/>
</dbReference>
<dbReference type="PANTHER" id="PTHR42831">
    <property type="entry name" value="FE-S PROTEIN MATURATION AUXILIARY FACTOR YITW"/>
    <property type="match status" value="1"/>
</dbReference>
<gene>
    <name evidence="2" type="ORF">ACFOMP_00430</name>
</gene>
<dbReference type="SUPFAM" id="SSF117916">
    <property type="entry name" value="Fe-S cluster assembly (FSCA) domain-like"/>
    <property type="match status" value="1"/>
</dbReference>
<name>A0ABV7RSQ2_9RHOB</name>
<accession>A0ABV7RSQ2</accession>
<protein>
    <submittedName>
        <fullName evidence="2">Metal-sulfur cluster assembly factor</fullName>
    </submittedName>
</protein>
<organism evidence="2 3">
    <name type="scientific">Paracoccus simplex</name>
    <dbReference type="NCBI Taxonomy" id="2086346"/>
    <lineage>
        <taxon>Bacteria</taxon>
        <taxon>Pseudomonadati</taxon>
        <taxon>Pseudomonadota</taxon>
        <taxon>Alphaproteobacteria</taxon>
        <taxon>Rhodobacterales</taxon>
        <taxon>Paracoccaceae</taxon>
        <taxon>Paracoccus</taxon>
    </lineage>
</organism>
<proteinExistence type="predicted"/>
<dbReference type="InterPro" id="IPR052339">
    <property type="entry name" value="Fe-S_Maturation_MIP18"/>
</dbReference>
<dbReference type="InterPro" id="IPR034904">
    <property type="entry name" value="FSCA_dom_sf"/>
</dbReference>
<evidence type="ECO:0000259" key="1">
    <source>
        <dbReference type="Pfam" id="PF01883"/>
    </source>
</evidence>
<feature type="domain" description="MIP18 family-like" evidence="1">
    <location>
        <begin position="7"/>
        <end position="76"/>
    </location>
</feature>
<reference evidence="3" key="1">
    <citation type="journal article" date="2019" name="Int. J. Syst. Evol. Microbiol.">
        <title>The Global Catalogue of Microorganisms (GCM) 10K type strain sequencing project: providing services to taxonomists for standard genome sequencing and annotation.</title>
        <authorList>
            <consortium name="The Broad Institute Genomics Platform"/>
            <consortium name="The Broad Institute Genome Sequencing Center for Infectious Disease"/>
            <person name="Wu L."/>
            <person name="Ma J."/>
        </authorList>
    </citation>
    <scope>NUCLEOTIDE SEQUENCE [LARGE SCALE GENOMIC DNA]</scope>
    <source>
        <strain evidence="3">VKM B-3226</strain>
    </source>
</reference>
<evidence type="ECO:0000313" key="3">
    <source>
        <dbReference type="Proteomes" id="UP001595596"/>
    </source>
</evidence>
<dbReference type="EMBL" id="JBHRXE010000001">
    <property type="protein sequence ID" value="MFC3567920.1"/>
    <property type="molecule type" value="Genomic_DNA"/>
</dbReference>
<evidence type="ECO:0000313" key="2">
    <source>
        <dbReference type="EMBL" id="MFC3567920.1"/>
    </source>
</evidence>
<sequence>MADLRDLVRDRLREVLDPETGRDLVAMGMIYAIAEEAGHVTIDMTTTTRGCPLTEMLRQGVEAAVSRLDGVRGVEVRLTWDPPWTPDRMEPA</sequence>